<dbReference type="EMBL" id="LVKK01000154">
    <property type="protein sequence ID" value="OAG34499.1"/>
    <property type="molecule type" value="Genomic_DNA"/>
</dbReference>
<feature type="compositionally biased region" description="Polar residues" evidence="6">
    <location>
        <begin position="535"/>
        <end position="553"/>
    </location>
</feature>
<dbReference type="RefSeq" id="XP_022506451.1">
    <property type="nucleotide sequence ID" value="XM_022661217.1"/>
</dbReference>
<dbReference type="AlphaFoldDB" id="A0A177EU36"/>
<keyword evidence="2" id="KW-0479">Metal-binding</keyword>
<feature type="region of interest" description="Disordered" evidence="6">
    <location>
        <begin position="1"/>
        <end position="47"/>
    </location>
</feature>
<dbReference type="GO" id="GO:0005634">
    <property type="term" value="C:nucleus"/>
    <property type="evidence" value="ECO:0007669"/>
    <property type="project" value="UniProtKB-SubCell"/>
</dbReference>
<sequence>MLVNALAQQQGISTGSGKDIRPRSVCSDKPHSPEGSNSRSPGQPNYKHLPPKPVLLRACDTFFLRCHNQPYAFFHEAKFRQKLEDDTWPDYLLFAFLAAAMRYSSDPYFHGKHAEARDGYAMRSWELIVTAGYALDEAADTAIVQALALVSVIDSAAGRRRAAWVKTGLAVRISQDLHLMREPDPALPVVDQEERRRLFWSVYLLDRFVACSRQRPSVILDADCQVQLPCDETHFRQMIPQKTDFLNNVGALNEQSTYRPGQFALVVLMARTLGRCARYMLDTPETSHEAPPWNPQSEHVAISSSLLFFESCLDTGAPFNELIRQHSLKDDGSTDPQVAGHMIFSRMIFHLCHCLLAHPFTLRMRSDATAAKTPTTWFARTLKLGLEHAGHLTMVFGAAKDVGFQASTSFYGYCLLVAGSIHALYTNADNVELSQNSMNFLNSTLAYLDDIGKYWNNTRLMASGLRTFWSISSRYAGLLAPEPLSTPLETSDLRNLWSVLDYGVMSDPEKTLSRSVNDPSARSHWETSPAGAASQADSTVTRGTSRGPQTSIDHISPARDTVLSSDMHLPLPPFFSFFNETQHGGDFMAEEDNTFMTLANGTFTGPQQSLSTIH</sequence>
<evidence type="ECO:0000313" key="9">
    <source>
        <dbReference type="Proteomes" id="UP000077002"/>
    </source>
</evidence>
<feature type="compositionally biased region" description="Basic and acidic residues" evidence="6">
    <location>
        <begin position="18"/>
        <end position="32"/>
    </location>
</feature>
<keyword evidence="5" id="KW-0539">Nucleus</keyword>
<dbReference type="Pfam" id="PF04082">
    <property type="entry name" value="Fungal_trans"/>
    <property type="match status" value="1"/>
</dbReference>
<evidence type="ECO:0000256" key="3">
    <source>
        <dbReference type="ARBA" id="ARBA00023015"/>
    </source>
</evidence>
<dbReference type="GeneID" id="34606419"/>
<comment type="caution">
    <text evidence="8">The sequence shown here is derived from an EMBL/GenBank/DDBJ whole genome shotgun (WGS) entry which is preliminary data.</text>
</comment>
<protein>
    <recommendedName>
        <fullName evidence="7">Xylanolytic transcriptional activator regulatory domain-containing protein</fullName>
    </recommendedName>
</protein>
<keyword evidence="4" id="KW-0804">Transcription</keyword>
<evidence type="ECO:0000313" key="8">
    <source>
        <dbReference type="EMBL" id="OAG34499.1"/>
    </source>
</evidence>
<evidence type="ECO:0000256" key="5">
    <source>
        <dbReference type="ARBA" id="ARBA00023242"/>
    </source>
</evidence>
<evidence type="ECO:0000256" key="4">
    <source>
        <dbReference type="ARBA" id="ARBA00023163"/>
    </source>
</evidence>
<dbReference type="CDD" id="cd12148">
    <property type="entry name" value="fungal_TF_MHR"/>
    <property type="match status" value="1"/>
</dbReference>
<keyword evidence="9" id="KW-1185">Reference proteome</keyword>
<dbReference type="PANTHER" id="PTHR47338:SF4">
    <property type="entry name" value="ZN(II)2CYS6 TRANSCRIPTION FACTOR (EUROFUNG)"/>
    <property type="match status" value="1"/>
</dbReference>
<keyword evidence="3" id="KW-0805">Transcription regulation</keyword>
<dbReference type="InterPro" id="IPR007219">
    <property type="entry name" value="XnlR_reg_dom"/>
</dbReference>
<feature type="compositionally biased region" description="Polar residues" evidence="6">
    <location>
        <begin position="34"/>
        <end position="43"/>
    </location>
</feature>
<dbReference type="GO" id="GO:0006351">
    <property type="term" value="P:DNA-templated transcription"/>
    <property type="evidence" value="ECO:0007669"/>
    <property type="project" value="InterPro"/>
</dbReference>
<organism evidence="8 9">
    <name type="scientific">Fonsecaea monophora</name>
    <dbReference type="NCBI Taxonomy" id="254056"/>
    <lineage>
        <taxon>Eukaryota</taxon>
        <taxon>Fungi</taxon>
        <taxon>Dikarya</taxon>
        <taxon>Ascomycota</taxon>
        <taxon>Pezizomycotina</taxon>
        <taxon>Eurotiomycetes</taxon>
        <taxon>Chaetothyriomycetidae</taxon>
        <taxon>Chaetothyriales</taxon>
        <taxon>Herpotrichiellaceae</taxon>
        <taxon>Fonsecaea</taxon>
    </lineage>
</organism>
<proteinExistence type="predicted"/>
<evidence type="ECO:0000259" key="7">
    <source>
        <dbReference type="SMART" id="SM00906"/>
    </source>
</evidence>
<dbReference type="GO" id="GO:0008270">
    <property type="term" value="F:zinc ion binding"/>
    <property type="evidence" value="ECO:0007669"/>
    <property type="project" value="InterPro"/>
</dbReference>
<feature type="domain" description="Xylanolytic transcriptional activator regulatory" evidence="7">
    <location>
        <begin position="163"/>
        <end position="235"/>
    </location>
</feature>
<feature type="compositionally biased region" description="Polar residues" evidence="6">
    <location>
        <begin position="1"/>
        <end position="16"/>
    </location>
</feature>
<dbReference type="PANTHER" id="PTHR47338">
    <property type="entry name" value="ZN(II)2CYS6 TRANSCRIPTION FACTOR (EUROFUNG)-RELATED"/>
    <property type="match status" value="1"/>
</dbReference>
<comment type="subcellular location">
    <subcellularLocation>
        <location evidence="1">Nucleus</location>
    </subcellularLocation>
</comment>
<gene>
    <name evidence="8" type="ORF">AYO21_11321</name>
</gene>
<dbReference type="InterPro" id="IPR050815">
    <property type="entry name" value="TF_fung"/>
</dbReference>
<reference evidence="8 9" key="1">
    <citation type="submission" date="2016-03" db="EMBL/GenBank/DDBJ databases">
        <title>Draft genome sequence of the Fonsecaea monophora CBS 269.37.</title>
        <authorList>
            <person name="Bombassaro A."/>
            <person name="Vinicius W.A."/>
            <person name="De Hoog S."/>
            <person name="Sun J."/>
            <person name="Souza E.M."/>
            <person name="Raittz R.T."/>
            <person name="Costa F."/>
            <person name="Leao A.C."/>
            <person name="Tadra-Sfeir M.Z."/>
            <person name="Baura V."/>
            <person name="Balsanelli E."/>
            <person name="Pedrosa F.O."/>
            <person name="Moreno L.F."/>
            <person name="Steffens M.B."/>
            <person name="Xi L."/>
            <person name="Bocca A.L."/>
            <person name="Felipe M.S."/>
            <person name="Teixeira M."/>
            <person name="Telles Filho F.Q."/>
            <person name="Azevedo C.M."/>
            <person name="Gomes R."/>
            <person name="Vicente V.A."/>
        </authorList>
    </citation>
    <scope>NUCLEOTIDE SEQUENCE [LARGE SCALE GENOMIC DNA]</scope>
    <source>
        <strain evidence="8 9">CBS 269.37</strain>
    </source>
</reference>
<accession>A0A177EU36</accession>
<dbReference type="OrthoDB" id="424974at2759"/>
<feature type="region of interest" description="Disordered" evidence="6">
    <location>
        <begin position="511"/>
        <end position="556"/>
    </location>
</feature>
<evidence type="ECO:0000256" key="2">
    <source>
        <dbReference type="ARBA" id="ARBA00022723"/>
    </source>
</evidence>
<dbReference type="Proteomes" id="UP000077002">
    <property type="component" value="Unassembled WGS sequence"/>
</dbReference>
<dbReference type="GO" id="GO:0000981">
    <property type="term" value="F:DNA-binding transcription factor activity, RNA polymerase II-specific"/>
    <property type="evidence" value="ECO:0007669"/>
    <property type="project" value="InterPro"/>
</dbReference>
<dbReference type="SMART" id="SM00906">
    <property type="entry name" value="Fungal_trans"/>
    <property type="match status" value="1"/>
</dbReference>
<name>A0A177EU36_9EURO</name>
<evidence type="ECO:0000256" key="1">
    <source>
        <dbReference type="ARBA" id="ARBA00004123"/>
    </source>
</evidence>
<dbReference type="GO" id="GO:0003677">
    <property type="term" value="F:DNA binding"/>
    <property type="evidence" value="ECO:0007669"/>
    <property type="project" value="InterPro"/>
</dbReference>
<evidence type="ECO:0000256" key="6">
    <source>
        <dbReference type="SAM" id="MobiDB-lite"/>
    </source>
</evidence>